<accession>A0A7Z9A2L0</accession>
<dbReference type="Proteomes" id="UP000282386">
    <property type="component" value="Chromosome"/>
</dbReference>
<evidence type="ECO:0000313" key="3">
    <source>
        <dbReference type="EMBL" id="VEI22450.1"/>
    </source>
</evidence>
<dbReference type="Pfam" id="PF07314">
    <property type="entry name" value="Lit"/>
    <property type="match status" value="1"/>
</dbReference>
<feature type="region of interest" description="Disordered" evidence="1">
    <location>
        <begin position="146"/>
        <end position="170"/>
    </location>
</feature>
<evidence type="ECO:0000256" key="1">
    <source>
        <dbReference type="SAM" id="MobiDB-lite"/>
    </source>
</evidence>
<reference evidence="3 4" key="1">
    <citation type="submission" date="2018-12" db="EMBL/GenBank/DDBJ databases">
        <authorList>
            <consortium name="Pathogen Informatics"/>
        </authorList>
    </citation>
    <scope>NUCLEOTIDE SEQUENCE [LARGE SCALE GENOMIC DNA]</scope>
    <source>
        <strain evidence="3 4">NCTC10207</strain>
    </source>
</reference>
<dbReference type="EMBL" id="LR134479">
    <property type="protein sequence ID" value="VEI22450.1"/>
    <property type="molecule type" value="Genomic_DNA"/>
</dbReference>
<feature type="transmembrane region" description="Helical" evidence="2">
    <location>
        <begin position="226"/>
        <end position="244"/>
    </location>
</feature>
<keyword evidence="2" id="KW-0472">Membrane</keyword>
<sequence>MSEDRQNVDTAAEPDEKGWEALRPAVKYPVAEGALDEAPAADSPQEDVQDTQPETQTGAFARIRAEAPGTAAEPDVATGAVPIAPARSKLGERGVGQRVRTYTSVSTGFIPLVREVHNAPKSPTLSALSRDARQKEQEEALAAAQSVEEAEATEAAKEKPRQKEYRTETTTSNKVVRVAADPDEVDIPKEYIDVPKPGKAEAVKVAPKAELIVLDKPPLLRLRSTIITLAVPILVIMIAVRAVASDAFLWLEYHRPGFPADAYGFDTAERMRLGSYGLNYVTNFAPRSYLESITTGAEHKSAFLPDEVGHMHDVKLVILYSTAAAVLMLILAFISSATLRERAPGVIRRSLFTGAWLTVGILGVLAAVGIFSWDWLFTTFHTTFFPQGNWQFHLNDTLIRLYPPQFWVDAAIAVAALSMLIVLLLMGYTWPTRYRKQVALRRSAERFAALQKADAQVQEAKQVSASQQASRSNG</sequence>
<name>A0A7Z9A2L0_9MICC</name>
<feature type="transmembrane region" description="Helical" evidence="2">
    <location>
        <begin position="351"/>
        <end position="373"/>
    </location>
</feature>
<dbReference type="GeneID" id="93861369"/>
<feature type="compositionally biased region" description="Basic and acidic residues" evidence="1">
    <location>
        <begin position="154"/>
        <end position="167"/>
    </location>
</feature>
<feature type="transmembrane region" description="Helical" evidence="2">
    <location>
        <begin position="317"/>
        <end position="339"/>
    </location>
</feature>
<dbReference type="AlphaFoldDB" id="A0A7Z9A2L0"/>
<feature type="transmembrane region" description="Helical" evidence="2">
    <location>
        <begin position="406"/>
        <end position="428"/>
    </location>
</feature>
<organism evidence="3 4">
    <name type="scientific">Rothia aeria</name>
    <dbReference type="NCBI Taxonomy" id="172042"/>
    <lineage>
        <taxon>Bacteria</taxon>
        <taxon>Bacillati</taxon>
        <taxon>Actinomycetota</taxon>
        <taxon>Actinomycetes</taxon>
        <taxon>Micrococcales</taxon>
        <taxon>Micrococcaceae</taxon>
        <taxon>Rothia</taxon>
    </lineage>
</organism>
<dbReference type="RefSeq" id="WP_126499682.1">
    <property type="nucleotide sequence ID" value="NZ_CAJPQC010000004.1"/>
</dbReference>
<proteinExistence type="predicted"/>
<gene>
    <name evidence="3" type="ORF">NCTC10207_00526</name>
</gene>
<evidence type="ECO:0000256" key="2">
    <source>
        <dbReference type="SAM" id="Phobius"/>
    </source>
</evidence>
<keyword evidence="2" id="KW-1133">Transmembrane helix</keyword>
<dbReference type="InterPro" id="IPR010178">
    <property type="entry name" value="Lit"/>
</dbReference>
<keyword evidence="2" id="KW-0812">Transmembrane</keyword>
<evidence type="ECO:0000313" key="4">
    <source>
        <dbReference type="Proteomes" id="UP000282386"/>
    </source>
</evidence>
<feature type="region of interest" description="Disordered" evidence="1">
    <location>
        <begin position="1"/>
        <end position="96"/>
    </location>
</feature>
<protein>
    <submittedName>
        <fullName evidence="3">Predicted membrane protein</fullName>
    </submittedName>
</protein>